<dbReference type="Proteomes" id="UP000299102">
    <property type="component" value="Unassembled WGS sequence"/>
</dbReference>
<organism evidence="1 2">
    <name type="scientific">Eumeta variegata</name>
    <name type="common">Bagworm moth</name>
    <name type="synonym">Eumeta japonica</name>
    <dbReference type="NCBI Taxonomy" id="151549"/>
    <lineage>
        <taxon>Eukaryota</taxon>
        <taxon>Metazoa</taxon>
        <taxon>Ecdysozoa</taxon>
        <taxon>Arthropoda</taxon>
        <taxon>Hexapoda</taxon>
        <taxon>Insecta</taxon>
        <taxon>Pterygota</taxon>
        <taxon>Neoptera</taxon>
        <taxon>Endopterygota</taxon>
        <taxon>Lepidoptera</taxon>
        <taxon>Glossata</taxon>
        <taxon>Ditrysia</taxon>
        <taxon>Tineoidea</taxon>
        <taxon>Psychidae</taxon>
        <taxon>Oiketicinae</taxon>
        <taxon>Eumeta</taxon>
    </lineage>
</organism>
<evidence type="ECO:0000313" key="2">
    <source>
        <dbReference type="Proteomes" id="UP000299102"/>
    </source>
</evidence>
<evidence type="ECO:0000313" key="1">
    <source>
        <dbReference type="EMBL" id="GBP42570.1"/>
    </source>
</evidence>
<proteinExistence type="predicted"/>
<accession>A0A4C1VVJ1</accession>
<sequence>MSLLFFNPFDCFRAGANARRIERRLRTSQFKLKHAQINPAAASLSRSASEHRGEQLSRRQSGARGMLWRGDDVRCATFDYIARSFCKCVIVLFRTAILVSHIRYIAETALSNCLDELTVWLKEQIFGTFEEMAKENIDNTVKSEKTPLKILDIDETCASVMNKLPGALYLFGEETLTQSVRLVVTSFSHKEINKDLTFRVLDLLVVHFKRSAGVRDSFDIG</sequence>
<keyword evidence="2" id="KW-1185">Reference proteome</keyword>
<dbReference type="AlphaFoldDB" id="A0A4C1VVJ1"/>
<dbReference type="EMBL" id="BGZK01000421">
    <property type="protein sequence ID" value="GBP42570.1"/>
    <property type="molecule type" value="Genomic_DNA"/>
</dbReference>
<comment type="caution">
    <text evidence="1">The sequence shown here is derived from an EMBL/GenBank/DDBJ whole genome shotgun (WGS) entry which is preliminary data.</text>
</comment>
<reference evidence="1 2" key="1">
    <citation type="journal article" date="2019" name="Commun. Biol.">
        <title>The bagworm genome reveals a unique fibroin gene that provides high tensile strength.</title>
        <authorList>
            <person name="Kono N."/>
            <person name="Nakamura H."/>
            <person name="Ohtoshi R."/>
            <person name="Tomita M."/>
            <person name="Numata K."/>
            <person name="Arakawa K."/>
        </authorList>
    </citation>
    <scope>NUCLEOTIDE SEQUENCE [LARGE SCALE GENOMIC DNA]</scope>
</reference>
<name>A0A4C1VVJ1_EUMVA</name>
<gene>
    <name evidence="1" type="ORF">EVAR_87121_1</name>
</gene>
<dbReference type="OrthoDB" id="5582218at2759"/>
<protein>
    <submittedName>
        <fullName evidence="1">Uncharacterized protein</fullName>
    </submittedName>
</protein>